<dbReference type="GO" id="GO:0008270">
    <property type="term" value="F:zinc ion binding"/>
    <property type="evidence" value="ECO:0007669"/>
    <property type="project" value="InterPro"/>
</dbReference>
<feature type="domain" description="IPT/TIG" evidence="6">
    <location>
        <begin position="174"/>
        <end position="256"/>
    </location>
</feature>
<evidence type="ECO:0000256" key="2">
    <source>
        <dbReference type="ARBA" id="ARBA00022723"/>
    </source>
</evidence>
<dbReference type="Gene3D" id="2.60.40.10">
    <property type="entry name" value="Immunoglobulins"/>
    <property type="match status" value="1"/>
</dbReference>
<dbReference type="InterPro" id="IPR001818">
    <property type="entry name" value="Pept_M10_metallopeptidase"/>
</dbReference>
<evidence type="ECO:0000256" key="1">
    <source>
        <dbReference type="ARBA" id="ARBA00022670"/>
    </source>
</evidence>
<keyword evidence="2" id="KW-0479">Metal-binding</keyword>
<dbReference type="GO" id="GO:0031012">
    <property type="term" value="C:extracellular matrix"/>
    <property type="evidence" value="ECO:0007669"/>
    <property type="project" value="InterPro"/>
</dbReference>
<dbReference type="InterPro" id="IPR026444">
    <property type="entry name" value="Secre_tail"/>
</dbReference>
<dbReference type="EMBL" id="JPOS01000039">
    <property type="protein sequence ID" value="KGE86932.1"/>
    <property type="molecule type" value="Genomic_DNA"/>
</dbReference>
<comment type="caution">
    <text evidence="7">The sequence shown here is derived from an EMBL/GenBank/DDBJ whole genome shotgun (WGS) entry which is preliminary data.</text>
</comment>
<dbReference type="Pfam" id="PF00413">
    <property type="entry name" value="Peptidase_M10"/>
    <property type="match status" value="1"/>
</dbReference>
<evidence type="ECO:0000259" key="6">
    <source>
        <dbReference type="Pfam" id="PF01833"/>
    </source>
</evidence>
<dbReference type="InterPro" id="IPR013783">
    <property type="entry name" value="Ig-like_fold"/>
</dbReference>
<keyword evidence="1" id="KW-0645">Protease</keyword>
<evidence type="ECO:0008006" key="9">
    <source>
        <dbReference type="Google" id="ProtNLM"/>
    </source>
</evidence>
<dbReference type="InterPro" id="IPR024079">
    <property type="entry name" value="MetalloPept_cat_dom_sf"/>
</dbReference>
<accession>A0A098S748</accession>
<dbReference type="SUPFAM" id="SSF55486">
    <property type="entry name" value="Metalloproteases ('zincins'), catalytic domain"/>
    <property type="match status" value="1"/>
</dbReference>
<protein>
    <recommendedName>
        <fullName evidence="9">Peptidase M10 metallopeptidase domain-containing protein</fullName>
    </recommendedName>
</protein>
<dbReference type="InterPro" id="IPR002909">
    <property type="entry name" value="IPT_dom"/>
</dbReference>
<dbReference type="Proteomes" id="UP000029736">
    <property type="component" value="Unassembled WGS sequence"/>
</dbReference>
<dbReference type="SUPFAM" id="SSF81296">
    <property type="entry name" value="E set domains"/>
    <property type="match status" value="1"/>
</dbReference>
<sequence length="613" mass="66038">MVSNSSLAQCSLVTAAFEDLLALGTTIVEARVKSTASFWGSAGEMIYTRYELEVYQVFKGNAGRSVDLIALGGVVGDVAVKVAPATELQVGDAGIFALKPSVYSLPRAYRQAMQSVVPQGALVTYDPTAEEAYFMNGKVMSRAAVYEAVASVTGTPPVRVRAFPAPVLNRSTMPQIDSITPEWVAAGVGDIITIHGENFGEGTGTIFFRDADRGGQGYTAALPWHIVSWTTTAIEIKVPHKAGSGTPLILTSSGGIGFSPFSVNITYAYNNVMSSGAFHEPKLIDHNSRDDGGYLFTLSNNTNHNGVSLAEVEGAIEALNAAAGAWQDSIGLPIYIGDDCPMVSATVNGSSNDGQNIISFDHDEWDIREQLGEQVLAATISRYARCGDSEWELTDVDMVIRRGAHHNETDDVVWSFSGTPAADELDFQSVVLHELGHALQLQHVVNPDGVMHYAATFGAANHELGFEDDIAGGLHAMMEGRAYNPPAISCFPLEHFDRQRRLGKYNPSHSCAPAGDELTIEGLQSGRPHYGLEVFPNPKPKDTPLQLSIYMEASGEVSLLLFSNNGQLIAQRQAQLAQGRHTLEWPLPDVPSGFYQLLVQHNHGRTPVKIVIP</sequence>
<evidence type="ECO:0000313" key="8">
    <source>
        <dbReference type="Proteomes" id="UP000029736"/>
    </source>
</evidence>
<evidence type="ECO:0000313" key="7">
    <source>
        <dbReference type="EMBL" id="KGE86932.1"/>
    </source>
</evidence>
<dbReference type="GO" id="GO:0004222">
    <property type="term" value="F:metalloendopeptidase activity"/>
    <property type="evidence" value="ECO:0007669"/>
    <property type="project" value="InterPro"/>
</dbReference>
<dbReference type="GO" id="GO:0006508">
    <property type="term" value="P:proteolysis"/>
    <property type="evidence" value="ECO:0007669"/>
    <property type="project" value="UniProtKB-KW"/>
</dbReference>
<dbReference type="AlphaFoldDB" id="A0A098S748"/>
<dbReference type="InterPro" id="IPR014756">
    <property type="entry name" value="Ig_E-set"/>
</dbReference>
<keyword evidence="4" id="KW-0862">Zinc</keyword>
<dbReference type="NCBIfam" id="TIGR04183">
    <property type="entry name" value="Por_Secre_tail"/>
    <property type="match status" value="1"/>
</dbReference>
<dbReference type="Pfam" id="PF01833">
    <property type="entry name" value="TIG"/>
    <property type="match status" value="1"/>
</dbReference>
<keyword evidence="3" id="KW-0378">Hydrolase</keyword>
<feature type="domain" description="Peptidase M10 metallopeptidase" evidence="5">
    <location>
        <begin position="386"/>
        <end position="470"/>
    </location>
</feature>
<evidence type="ECO:0000259" key="5">
    <source>
        <dbReference type="Pfam" id="PF00413"/>
    </source>
</evidence>
<organism evidence="7 8">
    <name type="scientific">Phaeodactylibacter xiamenensis</name>
    <dbReference type="NCBI Taxonomy" id="1524460"/>
    <lineage>
        <taxon>Bacteria</taxon>
        <taxon>Pseudomonadati</taxon>
        <taxon>Bacteroidota</taxon>
        <taxon>Saprospiria</taxon>
        <taxon>Saprospirales</taxon>
        <taxon>Haliscomenobacteraceae</taxon>
        <taxon>Phaeodactylibacter</taxon>
    </lineage>
</organism>
<proteinExistence type="predicted"/>
<evidence type="ECO:0000256" key="3">
    <source>
        <dbReference type="ARBA" id="ARBA00022801"/>
    </source>
</evidence>
<reference evidence="7 8" key="1">
    <citation type="journal article" date="2014" name="Int. J. Syst. Evol. Microbiol.">
        <title>Phaeodactylibacter xiamenensis gen. nov., sp. nov., a member of the family Saprospiraceae isolated from the marine alga Phaeodactylum tricornutum.</title>
        <authorList>
            <person name="Chen Z.Jr."/>
            <person name="Lei X."/>
            <person name="Lai Q."/>
            <person name="Li Y."/>
            <person name="Zhang B."/>
            <person name="Zhang J."/>
            <person name="Zhang H."/>
            <person name="Yang L."/>
            <person name="Zheng W."/>
            <person name="Tian Y."/>
            <person name="Yu Z."/>
            <person name="Xu H.Jr."/>
            <person name="Zheng T."/>
        </authorList>
    </citation>
    <scope>NUCLEOTIDE SEQUENCE [LARGE SCALE GENOMIC DNA]</scope>
    <source>
        <strain evidence="7 8">KD52</strain>
    </source>
</reference>
<dbReference type="Gene3D" id="3.40.390.10">
    <property type="entry name" value="Collagenase (Catalytic Domain)"/>
    <property type="match status" value="1"/>
</dbReference>
<keyword evidence="8" id="KW-1185">Reference proteome</keyword>
<name>A0A098S748_9BACT</name>
<gene>
    <name evidence="7" type="ORF">IX84_17945</name>
</gene>
<evidence type="ECO:0000256" key="4">
    <source>
        <dbReference type="ARBA" id="ARBA00022833"/>
    </source>
</evidence>